<evidence type="ECO:0000313" key="2">
    <source>
        <dbReference type="Proteomes" id="UP000188573"/>
    </source>
</evidence>
<sequence>METKPFKEYDEQRKLLENRGMCIDDIHYAEKKLSQIGYYRLSGFWHTARTPIDEKTLSDQFLPNTHFKNIHQLYIFDKRLRILLLDIIERLEINIRTVLAHEMGRFNPLAYLDEFYINPRFTEHYSKWKEKLEQQINKSRDDFVLWHKQKEAPLPFWAVVEIWDFGMLSKYYSMLKKRYQNIIANRFNVDNTATLISWLNEINIIRNQSAHHSRVWNRKGNPIKILHNDYFNLLNLDQTAKERLFGRIAIMWYLISQTSNNYKWLLQCNHLIDKFPDVPNAKLKSMGLMSHLSLPIHLMNN</sequence>
<gene>
    <name evidence="1" type="ORF">BKG92_05490</name>
</gene>
<dbReference type="Pfam" id="PF07751">
    <property type="entry name" value="Abi_2"/>
    <property type="match status" value="1"/>
</dbReference>
<comment type="caution">
    <text evidence="1">The sequence shown here is derived from an EMBL/GenBank/DDBJ whole genome shotgun (WGS) entry which is preliminary data.</text>
</comment>
<dbReference type="PIRSF" id="PIRSF034934">
    <property type="entry name" value="AbiF_AbiD"/>
    <property type="match status" value="1"/>
</dbReference>
<name>A0A1V3KZT0_9PAST</name>
<dbReference type="AlphaFoldDB" id="A0A1V3KZT0"/>
<dbReference type="InterPro" id="IPR017034">
    <property type="entry name" value="Abi_system_AbiD/AbiF"/>
</dbReference>
<dbReference type="EMBL" id="MLAG01000024">
    <property type="protein sequence ID" value="OOF82830.1"/>
    <property type="molecule type" value="Genomic_DNA"/>
</dbReference>
<reference evidence="1 2" key="1">
    <citation type="submission" date="2016-10" db="EMBL/GenBank/DDBJ databases">
        <title>Rodentibacter gen. nov. and new species.</title>
        <authorList>
            <person name="Christensen H."/>
        </authorList>
    </citation>
    <scope>NUCLEOTIDE SEQUENCE [LARGE SCALE GENOMIC DNA]</scope>
    <source>
        <strain evidence="1 2">Ac81</strain>
    </source>
</reference>
<dbReference type="Proteomes" id="UP000188573">
    <property type="component" value="Unassembled WGS sequence"/>
</dbReference>
<keyword evidence="2" id="KW-1185">Reference proteome</keyword>
<evidence type="ECO:0000313" key="1">
    <source>
        <dbReference type="EMBL" id="OOF82830.1"/>
    </source>
</evidence>
<organism evidence="1 2">
    <name type="scientific">Rodentibacter ratti</name>
    <dbReference type="NCBI Taxonomy" id="1906745"/>
    <lineage>
        <taxon>Bacteria</taxon>
        <taxon>Pseudomonadati</taxon>
        <taxon>Pseudomonadota</taxon>
        <taxon>Gammaproteobacteria</taxon>
        <taxon>Pasteurellales</taxon>
        <taxon>Pasteurellaceae</taxon>
        <taxon>Rodentibacter</taxon>
    </lineage>
</organism>
<accession>A0A1V3KZT0</accession>
<dbReference type="InterPro" id="IPR011664">
    <property type="entry name" value="Abi_system_AbiD/AbiF-like"/>
</dbReference>
<proteinExistence type="predicted"/>
<protein>
    <submittedName>
        <fullName evidence="1">Abortive phage infection protein</fullName>
    </submittedName>
</protein>
<dbReference type="RefSeq" id="WP_077496326.1">
    <property type="nucleotide sequence ID" value="NZ_MLAG01000024.1"/>
</dbReference>